<keyword evidence="3" id="KW-0812">Transmembrane</keyword>
<name>A0A7J0FLM3_9ERIC</name>
<keyword evidence="6" id="KW-1185">Reference proteome</keyword>
<feature type="coiled-coil region" evidence="1">
    <location>
        <begin position="69"/>
        <end position="103"/>
    </location>
</feature>
<comment type="caution">
    <text evidence="5">The sequence shown here is derived from an EMBL/GenBank/DDBJ whole genome shotgun (WGS) entry which is preliminary data.</text>
</comment>
<keyword evidence="3" id="KW-1133">Transmembrane helix</keyword>
<keyword evidence="4" id="KW-0732">Signal</keyword>
<evidence type="ECO:0000256" key="4">
    <source>
        <dbReference type="SAM" id="SignalP"/>
    </source>
</evidence>
<proteinExistence type="predicted"/>
<dbReference type="OrthoDB" id="1924603at2759"/>
<organism evidence="5 6">
    <name type="scientific">Actinidia rufa</name>
    <dbReference type="NCBI Taxonomy" id="165716"/>
    <lineage>
        <taxon>Eukaryota</taxon>
        <taxon>Viridiplantae</taxon>
        <taxon>Streptophyta</taxon>
        <taxon>Embryophyta</taxon>
        <taxon>Tracheophyta</taxon>
        <taxon>Spermatophyta</taxon>
        <taxon>Magnoliopsida</taxon>
        <taxon>eudicotyledons</taxon>
        <taxon>Gunneridae</taxon>
        <taxon>Pentapetalae</taxon>
        <taxon>asterids</taxon>
        <taxon>Ericales</taxon>
        <taxon>Actinidiaceae</taxon>
        <taxon>Actinidia</taxon>
    </lineage>
</organism>
<sequence>MCLMLLLLVMEDQPTLNLKVDAEEGLNIVENRTADVIQETRKLQIRKKGGSSEKQNQTSNVAMAMAAKAKLLLRELKTVKADLAFAKQRCVQLEEEKRILRGSLEKGDNLEDDDLIRLQLETLLAEKAQLSQENSVFAWENRFVREIVEYHQLTMQDVVYLDEGNEEVTKFTPSNAPSVSNMNSTGAIQTSVSASSPTHAPRARSPPVTQDVSPLVLPPFTLCLDLRSAWAMPPFGVRVFQQCFRLLRFCGLPNLERPTPSNPSPTPELVFPMMATPRRALTESESPLSGSKAAASEPEASANSKSSRYQLAWRSSPMWRGLFWFTTIWAIGLPFFYPLPGYDFLSPILGLLAYDGANLPAQNLPELDLRASEKPIVIRFRDLKLGQNGSSMTCVWFDLDGSVEFDNVVDGDVCLVTKQGHFSIVAESIASSPAPPQSIGPRDGGYRKWNYGEWWVIGGCVLLGLLGVLVMLVKKWRERKRIGRLEKVAEGSVALETRDFGGWKVPMATGTRTRPVIEKNE</sequence>
<evidence type="ECO:0000256" key="2">
    <source>
        <dbReference type="SAM" id="MobiDB-lite"/>
    </source>
</evidence>
<feature type="region of interest" description="Disordered" evidence="2">
    <location>
        <begin position="171"/>
        <end position="210"/>
    </location>
</feature>
<evidence type="ECO:0000256" key="1">
    <source>
        <dbReference type="SAM" id="Coils"/>
    </source>
</evidence>
<keyword evidence="3" id="KW-0472">Membrane</keyword>
<feature type="chain" id="PRO_5029897244" evidence="4">
    <location>
        <begin position="18"/>
        <end position="521"/>
    </location>
</feature>
<keyword evidence="1" id="KW-0175">Coiled coil</keyword>
<feature type="signal peptide" evidence="4">
    <location>
        <begin position="1"/>
        <end position="17"/>
    </location>
</feature>
<dbReference type="Proteomes" id="UP000585474">
    <property type="component" value="Unassembled WGS sequence"/>
</dbReference>
<accession>A0A7J0FLM3</accession>
<feature type="transmembrane region" description="Helical" evidence="3">
    <location>
        <begin position="454"/>
        <end position="473"/>
    </location>
</feature>
<evidence type="ECO:0000313" key="5">
    <source>
        <dbReference type="EMBL" id="GFY99483.1"/>
    </source>
</evidence>
<feature type="compositionally biased region" description="Polar residues" evidence="2">
    <location>
        <begin position="171"/>
        <end position="198"/>
    </location>
</feature>
<evidence type="ECO:0000313" key="6">
    <source>
        <dbReference type="Proteomes" id="UP000585474"/>
    </source>
</evidence>
<dbReference type="InterPro" id="IPR010605">
    <property type="entry name" value="DUF1191"/>
</dbReference>
<dbReference type="PANTHER" id="PTHR31016">
    <property type="entry name" value="OS04G0228100 PROTEIN"/>
    <property type="match status" value="1"/>
</dbReference>
<dbReference type="Pfam" id="PF06697">
    <property type="entry name" value="DUF1191"/>
    <property type="match status" value="1"/>
</dbReference>
<dbReference type="PANTHER" id="PTHR31016:SF12">
    <property type="entry name" value="OS05G0315200 PROTEIN"/>
    <property type="match status" value="1"/>
</dbReference>
<dbReference type="AlphaFoldDB" id="A0A7J0FLM3"/>
<dbReference type="EMBL" id="BJWL01000013">
    <property type="protein sequence ID" value="GFY99483.1"/>
    <property type="molecule type" value="Genomic_DNA"/>
</dbReference>
<evidence type="ECO:0000256" key="3">
    <source>
        <dbReference type="SAM" id="Phobius"/>
    </source>
</evidence>
<gene>
    <name evidence="5" type="ORF">Acr_13g0008830</name>
</gene>
<protein>
    <submittedName>
        <fullName evidence="5">Uncharacterized protein</fullName>
    </submittedName>
</protein>
<reference evidence="5 6" key="1">
    <citation type="submission" date="2019-07" db="EMBL/GenBank/DDBJ databases">
        <title>De Novo Assembly of kiwifruit Actinidia rufa.</title>
        <authorList>
            <person name="Sugita-Konishi S."/>
            <person name="Sato K."/>
            <person name="Mori E."/>
            <person name="Abe Y."/>
            <person name="Kisaki G."/>
            <person name="Hamano K."/>
            <person name="Suezawa K."/>
            <person name="Otani M."/>
            <person name="Fukuda T."/>
            <person name="Manabe T."/>
            <person name="Gomi K."/>
            <person name="Tabuchi M."/>
            <person name="Akimitsu K."/>
            <person name="Kataoka I."/>
        </authorList>
    </citation>
    <scope>NUCLEOTIDE SEQUENCE [LARGE SCALE GENOMIC DNA]</scope>
    <source>
        <strain evidence="6">cv. Fuchu</strain>
    </source>
</reference>